<comment type="catalytic activity">
    <reaction evidence="18">
        <text>tetracosanoyl-CoA + oxidized [electron-transfer flavoprotein] + H(+) = (2E)-tetracosenoyl-CoA + reduced [electron-transfer flavoprotein]</text>
        <dbReference type="Rhea" id="RHEA:47232"/>
        <dbReference type="Rhea" id="RHEA-COMP:10685"/>
        <dbReference type="Rhea" id="RHEA-COMP:10686"/>
        <dbReference type="ChEBI" id="CHEBI:15378"/>
        <dbReference type="ChEBI" id="CHEBI:57692"/>
        <dbReference type="ChEBI" id="CHEBI:58307"/>
        <dbReference type="ChEBI" id="CHEBI:65052"/>
        <dbReference type="ChEBI" id="CHEBI:74693"/>
    </reaction>
    <physiologicalReaction direction="left-to-right" evidence="18">
        <dbReference type="Rhea" id="RHEA:47233"/>
    </physiologicalReaction>
</comment>
<dbReference type="InterPro" id="IPR036250">
    <property type="entry name" value="AcylCo_DH-like_C"/>
</dbReference>
<name>A0AB34ITW0_PRYPA</name>
<comment type="pathway">
    <text evidence="4">Lipid metabolism; fatty acid beta-oxidation.</text>
</comment>
<evidence type="ECO:0000259" key="22">
    <source>
        <dbReference type="Pfam" id="PF00441"/>
    </source>
</evidence>
<evidence type="ECO:0000256" key="7">
    <source>
        <dbReference type="ARBA" id="ARBA00022630"/>
    </source>
</evidence>
<evidence type="ECO:0000256" key="8">
    <source>
        <dbReference type="ARBA" id="ARBA00022827"/>
    </source>
</evidence>
<comment type="catalytic activity">
    <reaction evidence="17">
        <text>docosanoyl-CoA + oxidized [electron-transfer flavoprotein] + H(+) = (2E)-docosenoyl-CoA + reduced [electron-transfer flavoprotein]</text>
        <dbReference type="Rhea" id="RHEA:47228"/>
        <dbReference type="Rhea" id="RHEA-COMP:10685"/>
        <dbReference type="Rhea" id="RHEA-COMP:10686"/>
        <dbReference type="ChEBI" id="CHEBI:15378"/>
        <dbReference type="ChEBI" id="CHEBI:57692"/>
        <dbReference type="ChEBI" id="CHEBI:58307"/>
        <dbReference type="ChEBI" id="CHEBI:65059"/>
        <dbReference type="ChEBI" id="CHEBI:74692"/>
    </reaction>
    <physiologicalReaction direction="left-to-right" evidence="17">
        <dbReference type="Rhea" id="RHEA:47229"/>
    </physiologicalReaction>
</comment>
<dbReference type="Gene3D" id="1.10.540.10">
    <property type="entry name" value="Acyl-CoA dehydrogenase/oxidase, N-terminal domain"/>
    <property type="match status" value="1"/>
</dbReference>
<feature type="domain" description="Aminoglycoside phosphotransferase" evidence="23">
    <location>
        <begin position="64"/>
        <end position="299"/>
    </location>
</feature>
<dbReference type="Gene3D" id="3.30.200.20">
    <property type="entry name" value="Phosphorylase Kinase, domain 1"/>
    <property type="match status" value="1"/>
</dbReference>
<organism evidence="26 27">
    <name type="scientific">Prymnesium parvum</name>
    <name type="common">Toxic golden alga</name>
    <dbReference type="NCBI Taxonomy" id="97485"/>
    <lineage>
        <taxon>Eukaryota</taxon>
        <taxon>Haptista</taxon>
        <taxon>Haptophyta</taxon>
        <taxon>Prymnesiophyceae</taxon>
        <taxon>Prymnesiales</taxon>
        <taxon>Prymnesiaceae</taxon>
        <taxon>Prymnesium</taxon>
    </lineage>
</organism>
<dbReference type="AlphaFoldDB" id="A0AB34ITW0"/>
<dbReference type="EMBL" id="JBGBPQ010000018">
    <property type="protein sequence ID" value="KAL1507287.1"/>
    <property type="molecule type" value="Genomic_DNA"/>
</dbReference>
<comment type="catalytic activity">
    <reaction evidence="16">
        <text>a 2,3-saturated acyl-CoA + oxidized [electron-transfer flavoprotein] + H(+) = a (2E)-enoyl-CoA + reduced [electron-transfer flavoprotein]</text>
        <dbReference type="Rhea" id="RHEA:44704"/>
        <dbReference type="Rhea" id="RHEA-COMP:10685"/>
        <dbReference type="Rhea" id="RHEA-COMP:10686"/>
        <dbReference type="ChEBI" id="CHEBI:15378"/>
        <dbReference type="ChEBI" id="CHEBI:57692"/>
        <dbReference type="ChEBI" id="CHEBI:58307"/>
        <dbReference type="ChEBI" id="CHEBI:58856"/>
        <dbReference type="ChEBI" id="CHEBI:65111"/>
    </reaction>
    <physiologicalReaction direction="left-to-right" evidence="16">
        <dbReference type="Rhea" id="RHEA:44705"/>
    </physiologicalReaction>
</comment>
<dbReference type="SUPFAM" id="SSF47203">
    <property type="entry name" value="Acyl-CoA dehydrogenase C-terminal domain-like"/>
    <property type="match status" value="1"/>
</dbReference>
<dbReference type="InterPro" id="IPR009100">
    <property type="entry name" value="AcylCoA_DH/oxidase_NM_dom_sf"/>
</dbReference>
<dbReference type="InterPro" id="IPR041726">
    <property type="entry name" value="ACAD10_11_N"/>
</dbReference>
<dbReference type="InterPro" id="IPR002575">
    <property type="entry name" value="Aminoglycoside_PTrfase"/>
</dbReference>
<evidence type="ECO:0000256" key="3">
    <source>
        <dbReference type="ARBA" id="ARBA00004325"/>
    </source>
</evidence>
<dbReference type="GO" id="GO:0003995">
    <property type="term" value="F:acyl-CoA dehydrogenase activity"/>
    <property type="evidence" value="ECO:0007669"/>
    <property type="project" value="TreeGrafter"/>
</dbReference>
<protein>
    <recommendedName>
        <fullName evidence="14">Acyl-CoA dehydrogenase family member 11</fullName>
    </recommendedName>
</protein>
<dbReference type="Gene3D" id="3.90.1200.10">
    <property type="match status" value="1"/>
</dbReference>
<evidence type="ECO:0000256" key="13">
    <source>
        <dbReference type="ARBA" id="ARBA00023140"/>
    </source>
</evidence>
<keyword evidence="11" id="KW-0443">Lipid metabolism</keyword>
<dbReference type="InterPro" id="IPR011009">
    <property type="entry name" value="Kinase-like_dom_sf"/>
</dbReference>
<accession>A0AB34ITW0</accession>
<comment type="function">
    <text evidence="15">Acyl-CoA dehydrogenase, that exhibits maximal activity towards saturated C22-CoA. Probably participates in beta-oxydation and energy production but could also play a role in the metabolism of specific fatty acids to control fatty acids composition of cellular lipids in brain.</text>
</comment>
<evidence type="ECO:0000313" key="27">
    <source>
        <dbReference type="Proteomes" id="UP001515480"/>
    </source>
</evidence>
<comment type="similarity">
    <text evidence="5">Belongs to the acyl-CoA dehydrogenase family.</text>
</comment>
<evidence type="ECO:0000256" key="2">
    <source>
        <dbReference type="ARBA" id="ARBA00004275"/>
    </source>
</evidence>
<keyword evidence="10" id="KW-0560">Oxidoreductase</keyword>
<comment type="catalytic activity">
    <reaction evidence="20">
        <text>hexacosanoyl-CoA + oxidized [electron-transfer flavoprotein] + H(+) = (2E)-hexacosenoyl-CoA + reduced [electron-transfer flavoprotein]</text>
        <dbReference type="Rhea" id="RHEA:48216"/>
        <dbReference type="Rhea" id="RHEA-COMP:10685"/>
        <dbReference type="Rhea" id="RHEA-COMP:10686"/>
        <dbReference type="ChEBI" id="CHEBI:15378"/>
        <dbReference type="ChEBI" id="CHEBI:57692"/>
        <dbReference type="ChEBI" id="CHEBI:58307"/>
        <dbReference type="ChEBI" id="CHEBI:64868"/>
        <dbReference type="ChEBI" id="CHEBI:74281"/>
    </reaction>
    <physiologicalReaction direction="left-to-right" evidence="20">
        <dbReference type="Rhea" id="RHEA:48217"/>
    </physiologicalReaction>
</comment>
<comment type="catalytic activity">
    <reaction evidence="21">
        <text>eicosanoyl-CoA + oxidized [electron-transfer flavoprotein] + H(+) = (2E)-eicosenoyl-CoA + reduced [electron-transfer flavoprotein]</text>
        <dbReference type="Rhea" id="RHEA:47236"/>
        <dbReference type="Rhea" id="RHEA-COMP:10685"/>
        <dbReference type="Rhea" id="RHEA-COMP:10686"/>
        <dbReference type="ChEBI" id="CHEBI:15378"/>
        <dbReference type="ChEBI" id="CHEBI:57380"/>
        <dbReference type="ChEBI" id="CHEBI:57692"/>
        <dbReference type="ChEBI" id="CHEBI:58307"/>
        <dbReference type="ChEBI" id="CHEBI:74691"/>
    </reaction>
    <physiologicalReaction direction="left-to-right" evidence="21">
        <dbReference type="Rhea" id="RHEA:47237"/>
    </physiologicalReaction>
</comment>
<comment type="subcellular location">
    <subcellularLocation>
        <location evidence="3">Mitochondrion membrane</location>
    </subcellularLocation>
    <subcellularLocation>
        <location evidence="2">Peroxisome</location>
    </subcellularLocation>
</comment>
<dbReference type="InterPro" id="IPR050741">
    <property type="entry name" value="Acyl-CoA_dehydrogenase"/>
</dbReference>
<dbReference type="GO" id="GO:0005777">
    <property type="term" value="C:peroxisome"/>
    <property type="evidence" value="ECO:0007669"/>
    <property type="project" value="UniProtKB-SubCell"/>
</dbReference>
<evidence type="ECO:0000256" key="1">
    <source>
        <dbReference type="ARBA" id="ARBA00001974"/>
    </source>
</evidence>
<dbReference type="InterPro" id="IPR009075">
    <property type="entry name" value="AcylCo_DH/oxidase_C"/>
</dbReference>
<feature type="domain" description="Acyl-CoA dehydrogenase/oxidase N-terminal" evidence="25">
    <location>
        <begin position="482"/>
        <end position="577"/>
    </location>
</feature>
<comment type="caution">
    <text evidence="26">The sequence shown here is derived from an EMBL/GenBank/DDBJ whole genome shotgun (WGS) entry which is preliminary data.</text>
</comment>
<evidence type="ECO:0000259" key="24">
    <source>
        <dbReference type="Pfam" id="PF02770"/>
    </source>
</evidence>
<proteinExistence type="inferred from homology"/>
<dbReference type="Pfam" id="PF00441">
    <property type="entry name" value="Acyl-CoA_dh_1"/>
    <property type="match status" value="1"/>
</dbReference>
<dbReference type="InterPro" id="IPR037069">
    <property type="entry name" value="AcylCoA_DH/ox_N_sf"/>
</dbReference>
<evidence type="ECO:0000256" key="17">
    <source>
        <dbReference type="ARBA" id="ARBA00048020"/>
    </source>
</evidence>
<evidence type="ECO:0000256" key="21">
    <source>
        <dbReference type="ARBA" id="ARBA00049140"/>
    </source>
</evidence>
<evidence type="ECO:0000313" key="26">
    <source>
        <dbReference type="EMBL" id="KAL1507287.1"/>
    </source>
</evidence>
<dbReference type="Proteomes" id="UP001515480">
    <property type="component" value="Unassembled WGS sequence"/>
</dbReference>
<dbReference type="PANTHER" id="PTHR48083:SF13">
    <property type="entry name" value="ACYL-COA DEHYDROGENASE FAMILY MEMBER 11"/>
    <property type="match status" value="1"/>
</dbReference>
<comment type="catalytic activity">
    <reaction evidence="19">
        <text>tricosanoyl-CoA + oxidized [electron-transfer flavoprotein] + H(+) = (2E)-tricosenoyl-CoA + reduced [electron-transfer flavoprotein]</text>
        <dbReference type="Rhea" id="RHEA:48220"/>
        <dbReference type="Rhea" id="RHEA-COMP:10685"/>
        <dbReference type="Rhea" id="RHEA-COMP:10686"/>
        <dbReference type="ChEBI" id="CHEBI:15378"/>
        <dbReference type="ChEBI" id="CHEBI:57692"/>
        <dbReference type="ChEBI" id="CHEBI:58307"/>
        <dbReference type="ChEBI" id="CHEBI:90118"/>
        <dbReference type="ChEBI" id="CHEBI:90119"/>
    </reaction>
    <physiologicalReaction direction="left-to-right" evidence="19">
        <dbReference type="Rhea" id="RHEA:48221"/>
    </physiologicalReaction>
</comment>
<dbReference type="GO" id="GO:0031966">
    <property type="term" value="C:mitochondrial membrane"/>
    <property type="evidence" value="ECO:0007669"/>
    <property type="project" value="UniProtKB-SubCell"/>
</dbReference>
<dbReference type="SUPFAM" id="SSF56112">
    <property type="entry name" value="Protein kinase-like (PK-like)"/>
    <property type="match status" value="1"/>
</dbReference>
<dbReference type="GO" id="GO:0050660">
    <property type="term" value="F:flavin adenine dinucleotide binding"/>
    <property type="evidence" value="ECO:0007669"/>
    <property type="project" value="InterPro"/>
</dbReference>
<evidence type="ECO:0000256" key="11">
    <source>
        <dbReference type="ARBA" id="ARBA00023098"/>
    </source>
</evidence>
<dbReference type="CDD" id="cd05154">
    <property type="entry name" value="ACAD10_11_N-like"/>
    <property type="match status" value="1"/>
</dbReference>
<evidence type="ECO:0000256" key="15">
    <source>
        <dbReference type="ARBA" id="ARBA00046026"/>
    </source>
</evidence>
<evidence type="ECO:0000256" key="6">
    <source>
        <dbReference type="ARBA" id="ARBA00011738"/>
    </source>
</evidence>
<reference evidence="26 27" key="1">
    <citation type="journal article" date="2024" name="Science">
        <title>Giant polyketide synthase enzymes in the biosynthesis of giant marine polyether toxins.</title>
        <authorList>
            <person name="Fallon T.R."/>
            <person name="Shende V.V."/>
            <person name="Wierzbicki I.H."/>
            <person name="Pendleton A.L."/>
            <person name="Watervoot N.F."/>
            <person name="Auber R.P."/>
            <person name="Gonzalez D.J."/>
            <person name="Wisecaver J.H."/>
            <person name="Moore B.S."/>
        </authorList>
    </citation>
    <scope>NUCLEOTIDE SEQUENCE [LARGE SCALE GENOMIC DNA]</scope>
    <source>
        <strain evidence="26 27">12B1</strain>
    </source>
</reference>
<comment type="subunit">
    <text evidence="6">Homodimer.</text>
</comment>
<evidence type="ECO:0000256" key="4">
    <source>
        <dbReference type="ARBA" id="ARBA00005005"/>
    </source>
</evidence>
<keyword evidence="12" id="KW-0472">Membrane</keyword>
<dbReference type="InterPro" id="IPR006091">
    <property type="entry name" value="Acyl-CoA_Oxase/DH_mid-dom"/>
</dbReference>
<evidence type="ECO:0000256" key="18">
    <source>
        <dbReference type="ARBA" id="ARBA00048086"/>
    </source>
</evidence>
<gene>
    <name evidence="26" type="ORF">AB1Y20_008134</name>
</gene>
<dbReference type="PANTHER" id="PTHR48083">
    <property type="entry name" value="MEDIUM-CHAIN SPECIFIC ACYL-COA DEHYDROGENASE, MITOCHONDRIAL-RELATED"/>
    <property type="match status" value="1"/>
</dbReference>
<dbReference type="Gene3D" id="2.40.110.10">
    <property type="entry name" value="Butyryl-CoA Dehydrogenase, subunit A, domain 2"/>
    <property type="match status" value="1"/>
</dbReference>
<evidence type="ECO:0000256" key="20">
    <source>
        <dbReference type="ARBA" id="ARBA00048399"/>
    </source>
</evidence>
<feature type="domain" description="Acyl-CoA dehydrogenase/oxidase C-terminal" evidence="22">
    <location>
        <begin position="696"/>
        <end position="845"/>
    </location>
</feature>
<dbReference type="Pfam" id="PF02771">
    <property type="entry name" value="Acyl-CoA_dh_N"/>
    <property type="match status" value="1"/>
</dbReference>
<dbReference type="SUPFAM" id="SSF56645">
    <property type="entry name" value="Acyl-CoA dehydrogenase NM domain-like"/>
    <property type="match status" value="1"/>
</dbReference>
<dbReference type="Gene3D" id="1.20.140.10">
    <property type="entry name" value="Butyryl-CoA Dehydrogenase, subunit A, domain 3"/>
    <property type="match status" value="1"/>
</dbReference>
<sequence length="852" mass="91843">MAGRRALGVLPPAAALSRVSPLAASRTTHTAAVRPGHELALRPLAACLASHGIIASDSLLPAVEQFQLGQSNPTYLLSWTGDGASFASGAPFSFEGGSPRPFRLVLRKQPPGQLLRGAHAIDREHRVLAALSAEGSVPVATPRLYVADAAVLGTPFFVSSFVEGRVFTDTMLSAATSDDERRALYARALEVTCRIHALDVDAAGLADFGRKDGQYLSRQVKVWSAQYRSAETARIEAMEWLMEWLPRALPEDGVRTTLVHGDLRVDNMIFANESADLLAVLDWELATLGHPGSDLALLTLPYDTPPSLPKISGFVDPSLHGIPSEQAFVDGYVEGTGLAAVREHLDYHRAFVCFRMASILQGVFKRSVEGNASAADGAQIGALAPVLAELGQRCARRYEGQPGRLCRTAGAGSAFSSVGGGGRRSYGTVAARGGGGGSGVAAVRQRVREFIEQRVLPWEAALMERSVADGPLRRLRTTTPPFLSSRPPILPQWEAPTEIEQLKQLARAEGLWNLFLPSVSGFTNAEYAGLAEEMGRCLLASEVFNCAAPDTGNMEVLHDFGTAEQKEKWLEPLLRGEIRSCFAMTEPGVASSDATNIAASIRQEGDELILNGHKWWITGAAHPHCKICIFMGVVDGSEDAPRHQRHSMVLVPMDTPGVSVVRPLRAFGFDDAPHGHCEMRFDNVRVPASATILGSGRGFEIAQARLGPGRIHHCMRLIGMAERSLQLACHRASSRVAFGKKLSEQGVVLHQIARSRIEIDQCRLLTLHAASMIDQHGAKAARKEIAAIKVAAPQMAQDVIDRCQQIHGAMGLSADTPMALMFMWARALRLADGPDEVHLTAIGKAELKEQLK</sequence>
<evidence type="ECO:0000256" key="10">
    <source>
        <dbReference type="ARBA" id="ARBA00023002"/>
    </source>
</evidence>
<keyword evidence="9" id="KW-0276">Fatty acid metabolism</keyword>
<feature type="domain" description="Acyl-CoA oxidase/dehydrogenase middle" evidence="24">
    <location>
        <begin position="581"/>
        <end position="684"/>
    </location>
</feature>
<keyword evidence="8" id="KW-0274">FAD</keyword>
<comment type="cofactor">
    <cofactor evidence="1">
        <name>FAD</name>
        <dbReference type="ChEBI" id="CHEBI:57692"/>
    </cofactor>
</comment>
<evidence type="ECO:0000259" key="25">
    <source>
        <dbReference type="Pfam" id="PF02771"/>
    </source>
</evidence>
<keyword evidence="27" id="KW-1185">Reference proteome</keyword>
<evidence type="ECO:0000256" key="9">
    <source>
        <dbReference type="ARBA" id="ARBA00022832"/>
    </source>
</evidence>
<dbReference type="InterPro" id="IPR046373">
    <property type="entry name" value="Acyl-CoA_Oxase/DH_mid-dom_sf"/>
</dbReference>
<dbReference type="Pfam" id="PF01636">
    <property type="entry name" value="APH"/>
    <property type="match status" value="1"/>
</dbReference>
<dbReference type="FunFam" id="2.40.110.10:FF:000002">
    <property type="entry name" value="Acyl-CoA dehydrogenase fadE12"/>
    <property type="match status" value="1"/>
</dbReference>
<evidence type="ECO:0000256" key="19">
    <source>
        <dbReference type="ARBA" id="ARBA00048395"/>
    </source>
</evidence>
<evidence type="ECO:0000259" key="23">
    <source>
        <dbReference type="Pfam" id="PF01636"/>
    </source>
</evidence>
<evidence type="ECO:0000256" key="12">
    <source>
        <dbReference type="ARBA" id="ARBA00023136"/>
    </source>
</evidence>
<keyword evidence="13" id="KW-0576">Peroxisome</keyword>
<dbReference type="Pfam" id="PF02770">
    <property type="entry name" value="Acyl-CoA_dh_M"/>
    <property type="match status" value="1"/>
</dbReference>
<keyword evidence="7" id="KW-0285">Flavoprotein</keyword>
<dbReference type="InterPro" id="IPR013786">
    <property type="entry name" value="AcylCoA_DH/ox_N"/>
</dbReference>
<evidence type="ECO:0000256" key="16">
    <source>
        <dbReference type="ARBA" id="ARBA00047443"/>
    </source>
</evidence>
<evidence type="ECO:0000256" key="5">
    <source>
        <dbReference type="ARBA" id="ARBA00009347"/>
    </source>
</evidence>
<evidence type="ECO:0000256" key="14">
    <source>
        <dbReference type="ARBA" id="ARBA00040622"/>
    </source>
</evidence>
<dbReference type="GO" id="GO:0033539">
    <property type="term" value="P:fatty acid beta-oxidation using acyl-CoA dehydrogenase"/>
    <property type="evidence" value="ECO:0007669"/>
    <property type="project" value="TreeGrafter"/>
</dbReference>